<dbReference type="AlphaFoldDB" id="A0A6G1EMJ4"/>
<protein>
    <submittedName>
        <fullName evidence="1">Uncharacterized protein</fullName>
    </submittedName>
</protein>
<dbReference type="Proteomes" id="UP000479710">
    <property type="component" value="Unassembled WGS sequence"/>
</dbReference>
<evidence type="ECO:0000313" key="1">
    <source>
        <dbReference type="EMBL" id="KAF0925844.1"/>
    </source>
</evidence>
<keyword evidence="2" id="KW-1185">Reference proteome</keyword>
<evidence type="ECO:0000313" key="2">
    <source>
        <dbReference type="Proteomes" id="UP000479710"/>
    </source>
</evidence>
<comment type="caution">
    <text evidence="1">The sequence shown here is derived from an EMBL/GenBank/DDBJ whole genome shotgun (WGS) entry which is preliminary data.</text>
</comment>
<accession>A0A6G1EMJ4</accession>
<dbReference type="PANTHER" id="PTHR35488:SF2">
    <property type="entry name" value="OS05G0358900 PROTEIN"/>
    <property type="match status" value="1"/>
</dbReference>
<name>A0A6G1EMJ4_9ORYZ</name>
<organism evidence="1 2">
    <name type="scientific">Oryza meyeriana var. granulata</name>
    <dbReference type="NCBI Taxonomy" id="110450"/>
    <lineage>
        <taxon>Eukaryota</taxon>
        <taxon>Viridiplantae</taxon>
        <taxon>Streptophyta</taxon>
        <taxon>Embryophyta</taxon>
        <taxon>Tracheophyta</taxon>
        <taxon>Spermatophyta</taxon>
        <taxon>Magnoliopsida</taxon>
        <taxon>Liliopsida</taxon>
        <taxon>Poales</taxon>
        <taxon>Poaceae</taxon>
        <taxon>BOP clade</taxon>
        <taxon>Oryzoideae</taxon>
        <taxon>Oryzeae</taxon>
        <taxon>Oryzinae</taxon>
        <taxon>Oryza</taxon>
        <taxon>Oryza meyeriana</taxon>
    </lineage>
</organism>
<dbReference type="PANTHER" id="PTHR35488">
    <property type="entry name" value="OS05G0358900 PROTEIN-RELATED"/>
    <property type="match status" value="1"/>
</dbReference>
<sequence length="200" mass="21381">MGKKKGATVAPSVFPFPAAALADEPWHFRDYGFDDDPRLRCFFPHVAAAKRPAATRHRHHQHQQPAPLESARFKLQKPISKKHHHNKQQQQRRRWWSSAASAALLFFKRGSSSDAAASVPSSYSTAALSPAGPLYIADEDDDGAAACACWAPPMRSGHLAASELGASASVLQYVSLRDSAGDAGGGVGGAPPAMPIYLVT</sequence>
<dbReference type="EMBL" id="SPHZ02000003">
    <property type="protein sequence ID" value="KAF0925844.1"/>
    <property type="molecule type" value="Genomic_DNA"/>
</dbReference>
<gene>
    <name evidence="1" type="ORF">E2562_018483</name>
</gene>
<reference evidence="1 2" key="1">
    <citation type="submission" date="2019-11" db="EMBL/GenBank/DDBJ databases">
        <title>Whole genome sequence of Oryza granulata.</title>
        <authorList>
            <person name="Li W."/>
        </authorList>
    </citation>
    <scope>NUCLEOTIDE SEQUENCE [LARGE SCALE GENOMIC DNA]</scope>
    <source>
        <strain evidence="2">cv. Menghai</strain>
        <tissue evidence="1">Leaf</tissue>
    </source>
</reference>
<proteinExistence type="predicted"/>